<evidence type="ECO:0000313" key="1">
    <source>
        <dbReference type="EMBL" id="KAG1523976.1"/>
    </source>
</evidence>
<sequence length="79" mass="8616">MKMDWPRSPCANLPSHDRYWIAMGWSSPSCVRSAAMSCWLACGPSITAAGSPGVTRMMTNTMVATMNITATSPTSRFKR</sequence>
<gene>
    <name evidence="1" type="ORF">G6F50_018565</name>
</gene>
<accession>A0A9P7BYJ7</accession>
<organism evidence="1 2">
    <name type="scientific">Rhizopus delemar</name>
    <dbReference type="NCBI Taxonomy" id="936053"/>
    <lineage>
        <taxon>Eukaryota</taxon>
        <taxon>Fungi</taxon>
        <taxon>Fungi incertae sedis</taxon>
        <taxon>Mucoromycota</taxon>
        <taxon>Mucoromycotina</taxon>
        <taxon>Mucoromycetes</taxon>
        <taxon>Mucorales</taxon>
        <taxon>Mucorineae</taxon>
        <taxon>Rhizopodaceae</taxon>
        <taxon>Rhizopus</taxon>
    </lineage>
</organism>
<proteinExistence type="predicted"/>
<dbReference type="Proteomes" id="UP000740926">
    <property type="component" value="Unassembled WGS sequence"/>
</dbReference>
<comment type="caution">
    <text evidence="1">The sequence shown here is derived from an EMBL/GenBank/DDBJ whole genome shotgun (WGS) entry which is preliminary data.</text>
</comment>
<dbReference type="AlphaFoldDB" id="A0A9P7BYJ7"/>
<evidence type="ECO:0000313" key="2">
    <source>
        <dbReference type="Proteomes" id="UP000740926"/>
    </source>
</evidence>
<reference evidence="1 2" key="1">
    <citation type="journal article" date="2020" name="Microb. Genom.">
        <title>Genetic diversity of clinical and environmental Mucorales isolates obtained from an investigation of mucormycosis cases among solid organ transplant recipients.</title>
        <authorList>
            <person name="Nguyen M.H."/>
            <person name="Kaul D."/>
            <person name="Muto C."/>
            <person name="Cheng S.J."/>
            <person name="Richter R.A."/>
            <person name="Bruno V.M."/>
            <person name="Liu G."/>
            <person name="Beyhan S."/>
            <person name="Sundermann A.J."/>
            <person name="Mounaud S."/>
            <person name="Pasculle A.W."/>
            <person name="Nierman W.C."/>
            <person name="Driscoll E."/>
            <person name="Cumbie R."/>
            <person name="Clancy C.J."/>
            <person name="Dupont C.L."/>
        </authorList>
    </citation>
    <scope>NUCLEOTIDE SEQUENCE [LARGE SCALE GENOMIC DNA]</scope>
    <source>
        <strain evidence="1 2">GL24</strain>
    </source>
</reference>
<protein>
    <submittedName>
        <fullName evidence="1">Uncharacterized protein</fullName>
    </submittedName>
</protein>
<name>A0A9P7BYJ7_9FUNG</name>
<keyword evidence="2" id="KW-1185">Reference proteome</keyword>
<dbReference type="EMBL" id="JAANIU010020062">
    <property type="protein sequence ID" value="KAG1523976.1"/>
    <property type="molecule type" value="Genomic_DNA"/>
</dbReference>